<protein>
    <submittedName>
        <fullName evidence="2">Putative lipoprotein YiaD</fullName>
    </submittedName>
</protein>
<dbReference type="Gene3D" id="3.30.1330.60">
    <property type="entry name" value="OmpA-like domain"/>
    <property type="match status" value="1"/>
</dbReference>
<dbReference type="PROSITE" id="PS51123">
    <property type="entry name" value="OMPA_2"/>
    <property type="match status" value="1"/>
</dbReference>
<evidence type="ECO:0000313" key="2">
    <source>
        <dbReference type="EMBL" id="MPN02870.1"/>
    </source>
</evidence>
<accession>A0A645END5</accession>
<dbReference type="Pfam" id="PF00691">
    <property type="entry name" value="OmpA"/>
    <property type="match status" value="1"/>
</dbReference>
<dbReference type="InterPro" id="IPR050330">
    <property type="entry name" value="Bact_OuterMem_StrucFunc"/>
</dbReference>
<dbReference type="AlphaFoldDB" id="A0A645END5"/>
<feature type="domain" description="OmpA-like" evidence="1">
    <location>
        <begin position="26"/>
        <end position="149"/>
    </location>
</feature>
<gene>
    <name evidence="2" type="primary">yiaD_9</name>
    <name evidence="2" type="ORF">SDC9_150091</name>
</gene>
<name>A0A645END5_9ZZZZ</name>
<dbReference type="SUPFAM" id="SSF103088">
    <property type="entry name" value="OmpA-like"/>
    <property type="match status" value="1"/>
</dbReference>
<dbReference type="EMBL" id="VSSQ01048827">
    <property type="protein sequence ID" value="MPN02870.1"/>
    <property type="molecule type" value="Genomic_DNA"/>
</dbReference>
<dbReference type="CDD" id="cd07185">
    <property type="entry name" value="OmpA_C-like"/>
    <property type="match status" value="1"/>
</dbReference>
<dbReference type="PANTHER" id="PTHR30329">
    <property type="entry name" value="STATOR ELEMENT OF FLAGELLAR MOTOR COMPLEX"/>
    <property type="match status" value="1"/>
</dbReference>
<evidence type="ECO:0000259" key="1">
    <source>
        <dbReference type="PROSITE" id="PS51123"/>
    </source>
</evidence>
<keyword evidence="2" id="KW-0449">Lipoprotein</keyword>
<dbReference type="InterPro" id="IPR036737">
    <property type="entry name" value="OmpA-like_sf"/>
</dbReference>
<proteinExistence type="predicted"/>
<sequence>MKELRNKLTIALKGFENNGLTIVEKDGKIYVSMDESLLFASGSWTVNAKGKDALMKLSNVLAENQDISITVEGHTDNVPYKGSGQVKDNWDLSVMRATSVTKIILDNKSVDPKRITSAGRGEYFPIDPANNSEARQKNRRTEIILTPNMDEFMKILNNQ</sequence>
<dbReference type="PANTHER" id="PTHR30329:SF21">
    <property type="entry name" value="LIPOPROTEIN YIAD-RELATED"/>
    <property type="match status" value="1"/>
</dbReference>
<organism evidence="2">
    <name type="scientific">bioreactor metagenome</name>
    <dbReference type="NCBI Taxonomy" id="1076179"/>
    <lineage>
        <taxon>unclassified sequences</taxon>
        <taxon>metagenomes</taxon>
        <taxon>ecological metagenomes</taxon>
    </lineage>
</organism>
<dbReference type="InterPro" id="IPR006665">
    <property type="entry name" value="OmpA-like"/>
</dbReference>
<reference evidence="2" key="1">
    <citation type="submission" date="2019-08" db="EMBL/GenBank/DDBJ databases">
        <authorList>
            <person name="Kucharzyk K."/>
            <person name="Murdoch R.W."/>
            <person name="Higgins S."/>
            <person name="Loffler F."/>
        </authorList>
    </citation>
    <scope>NUCLEOTIDE SEQUENCE</scope>
</reference>
<comment type="caution">
    <text evidence="2">The sequence shown here is derived from an EMBL/GenBank/DDBJ whole genome shotgun (WGS) entry which is preliminary data.</text>
</comment>